<accession>T1A1V8</accession>
<sequence length="231" mass="26119">APAMQVAHRHHVLPMTEPAELRAVVERESPDLIVPEIEQVATDELVRLESDGWTVIPNAEATRITMDRERLRRRAVDEARVTTSRFAVVRSPEEARAAVREIGLPCLFKSMMSSSGHGMTRIDSPEQVDRAYAEASEHGRVPNPRVMVEEFLRFDREVTMLTLRHYDREGRPTTTVLDPIAHARPGTLYHESWQPERFPQAIGSELDRVARRVTDRLGGFGIFGVECFVAG</sequence>
<feature type="non-terminal residue" evidence="6">
    <location>
        <position position="231"/>
    </location>
</feature>
<dbReference type="GO" id="GO:0016874">
    <property type="term" value="F:ligase activity"/>
    <property type="evidence" value="ECO:0007669"/>
    <property type="project" value="UniProtKB-KW"/>
</dbReference>
<keyword evidence="6" id="KW-0808">Transferase</keyword>
<dbReference type="PANTHER" id="PTHR43055">
    <property type="entry name" value="FORMATE-DEPENDENT PHOSPHORIBOSYLGLYCINAMIDE FORMYLTRANSFERASE"/>
    <property type="match status" value="1"/>
</dbReference>
<name>T1A1V8_9ZZZZ</name>
<evidence type="ECO:0000256" key="1">
    <source>
        <dbReference type="ARBA" id="ARBA00022598"/>
    </source>
</evidence>
<dbReference type="Pfam" id="PF02222">
    <property type="entry name" value="ATP-grasp"/>
    <property type="match status" value="1"/>
</dbReference>
<evidence type="ECO:0000259" key="5">
    <source>
        <dbReference type="PROSITE" id="PS50975"/>
    </source>
</evidence>
<keyword evidence="1" id="KW-0436">Ligase</keyword>
<evidence type="ECO:0000256" key="3">
    <source>
        <dbReference type="ARBA" id="ARBA00022755"/>
    </source>
</evidence>
<keyword evidence="2" id="KW-0547">Nucleotide-binding</keyword>
<evidence type="ECO:0000313" key="6">
    <source>
        <dbReference type="EMBL" id="EQD35830.1"/>
    </source>
</evidence>
<keyword evidence="4" id="KW-0067">ATP-binding</keyword>
<dbReference type="PANTHER" id="PTHR43055:SF1">
    <property type="entry name" value="FORMATE-DEPENDENT PHOSPHORIBOSYLGLYCINAMIDE FORMYLTRANSFERASE"/>
    <property type="match status" value="1"/>
</dbReference>
<evidence type="ECO:0000256" key="4">
    <source>
        <dbReference type="ARBA" id="ARBA00022840"/>
    </source>
</evidence>
<proteinExistence type="predicted"/>
<dbReference type="SUPFAM" id="SSF56059">
    <property type="entry name" value="Glutathione synthetase ATP-binding domain-like"/>
    <property type="match status" value="1"/>
</dbReference>
<feature type="non-terminal residue" evidence="6">
    <location>
        <position position="1"/>
    </location>
</feature>
<reference evidence="6" key="1">
    <citation type="submission" date="2013-08" db="EMBL/GenBank/DDBJ databases">
        <authorList>
            <person name="Mendez C."/>
            <person name="Richter M."/>
            <person name="Ferrer M."/>
            <person name="Sanchez J."/>
        </authorList>
    </citation>
    <scope>NUCLEOTIDE SEQUENCE</scope>
</reference>
<dbReference type="PROSITE" id="PS50975">
    <property type="entry name" value="ATP_GRASP"/>
    <property type="match status" value="1"/>
</dbReference>
<dbReference type="InterPro" id="IPR016185">
    <property type="entry name" value="PreATP-grasp_dom_sf"/>
</dbReference>
<evidence type="ECO:0000256" key="2">
    <source>
        <dbReference type="ARBA" id="ARBA00022741"/>
    </source>
</evidence>
<dbReference type="InterPro" id="IPR013815">
    <property type="entry name" value="ATP_grasp_subdomain_1"/>
</dbReference>
<organism evidence="6">
    <name type="scientific">mine drainage metagenome</name>
    <dbReference type="NCBI Taxonomy" id="410659"/>
    <lineage>
        <taxon>unclassified sequences</taxon>
        <taxon>metagenomes</taxon>
        <taxon>ecological metagenomes</taxon>
    </lineage>
</organism>
<dbReference type="GO" id="GO:0005524">
    <property type="term" value="F:ATP binding"/>
    <property type="evidence" value="ECO:0007669"/>
    <property type="project" value="UniProtKB-KW"/>
</dbReference>
<reference evidence="6" key="2">
    <citation type="journal article" date="2014" name="ISME J.">
        <title>Microbial stratification in low pH oxic and suboxic macroscopic growths along an acid mine drainage.</title>
        <authorList>
            <person name="Mendez-Garcia C."/>
            <person name="Mesa V."/>
            <person name="Sprenger R.R."/>
            <person name="Richter M."/>
            <person name="Diez M.S."/>
            <person name="Solano J."/>
            <person name="Bargiela R."/>
            <person name="Golyshina O.V."/>
            <person name="Manteca A."/>
            <person name="Ramos J.L."/>
            <person name="Gallego J.R."/>
            <person name="Llorente I."/>
            <person name="Martins Dos Santos V.A."/>
            <person name="Jensen O.N."/>
            <person name="Pelaez A.I."/>
            <person name="Sanchez J."/>
            <person name="Ferrer M."/>
        </authorList>
    </citation>
    <scope>NUCLEOTIDE SEQUENCE</scope>
</reference>
<dbReference type="GO" id="GO:0016740">
    <property type="term" value="F:transferase activity"/>
    <property type="evidence" value="ECO:0007669"/>
    <property type="project" value="UniProtKB-KW"/>
</dbReference>
<protein>
    <submittedName>
        <fullName evidence="6">Phosphoribosylglycinamide formyltransferase 2</fullName>
    </submittedName>
</protein>
<dbReference type="Gene3D" id="3.30.470.20">
    <property type="entry name" value="ATP-grasp fold, B domain"/>
    <property type="match status" value="1"/>
</dbReference>
<dbReference type="EMBL" id="AUZY01011156">
    <property type="protein sequence ID" value="EQD35830.1"/>
    <property type="molecule type" value="Genomic_DNA"/>
</dbReference>
<dbReference type="GO" id="GO:0006164">
    <property type="term" value="P:purine nucleotide biosynthetic process"/>
    <property type="evidence" value="ECO:0007669"/>
    <property type="project" value="UniProtKB-KW"/>
</dbReference>
<dbReference type="AlphaFoldDB" id="T1A1V8"/>
<keyword evidence="3" id="KW-0658">Purine biosynthesis</keyword>
<gene>
    <name evidence="6" type="ORF">B1B_16740</name>
</gene>
<dbReference type="SUPFAM" id="SSF52440">
    <property type="entry name" value="PreATP-grasp domain"/>
    <property type="match status" value="1"/>
</dbReference>
<dbReference type="Gene3D" id="3.40.50.20">
    <property type="match status" value="1"/>
</dbReference>
<dbReference type="InterPro" id="IPR003135">
    <property type="entry name" value="ATP-grasp_carboxylate-amine"/>
</dbReference>
<dbReference type="Gene3D" id="3.30.1490.20">
    <property type="entry name" value="ATP-grasp fold, A domain"/>
    <property type="match status" value="1"/>
</dbReference>
<dbReference type="InterPro" id="IPR011761">
    <property type="entry name" value="ATP-grasp"/>
</dbReference>
<feature type="domain" description="ATP-grasp" evidence="5">
    <location>
        <begin position="73"/>
        <end position="163"/>
    </location>
</feature>
<dbReference type="GO" id="GO:0005829">
    <property type="term" value="C:cytosol"/>
    <property type="evidence" value="ECO:0007669"/>
    <property type="project" value="TreeGrafter"/>
</dbReference>
<dbReference type="GO" id="GO:0046872">
    <property type="term" value="F:metal ion binding"/>
    <property type="evidence" value="ECO:0007669"/>
    <property type="project" value="InterPro"/>
</dbReference>
<comment type="caution">
    <text evidence="6">The sequence shown here is derived from an EMBL/GenBank/DDBJ whole genome shotgun (WGS) entry which is preliminary data.</text>
</comment>